<evidence type="ECO:0000313" key="6">
    <source>
        <dbReference type="Proteomes" id="UP000199323"/>
    </source>
</evidence>
<dbReference type="GO" id="GO:0016810">
    <property type="term" value="F:hydrolase activity, acting on carbon-nitrogen (but not peptide) bonds"/>
    <property type="evidence" value="ECO:0007669"/>
    <property type="project" value="InterPro"/>
</dbReference>
<dbReference type="GO" id="GO:0046872">
    <property type="term" value="F:metal ion binding"/>
    <property type="evidence" value="ECO:0007669"/>
    <property type="project" value="UniProtKB-KW"/>
</dbReference>
<dbReference type="InterPro" id="IPR054418">
    <property type="entry name" value="MQNX/HUTI_composite_N"/>
</dbReference>
<organism evidence="5 6">
    <name type="scientific">Actinacidiphila alni</name>
    <dbReference type="NCBI Taxonomy" id="380248"/>
    <lineage>
        <taxon>Bacteria</taxon>
        <taxon>Bacillati</taxon>
        <taxon>Actinomycetota</taxon>
        <taxon>Actinomycetes</taxon>
        <taxon>Kitasatosporales</taxon>
        <taxon>Streptomycetaceae</taxon>
        <taxon>Actinacidiphila</taxon>
    </lineage>
</organism>
<dbReference type="Gene3D" id="2.30.40.10">
    <property type="entry name" value="Urease, subunit C, domain 1"/>
    <property type="match status" value="1"/>
</dbReference>
<gene>
    <name evidence="5" type="ORF">SAMN05216251_10588</name>
</gene>
<evidence type="ECO:0000313" key="5">
    <source>
        <dbReference type="EMBL" id="SFE75759.1"/>
    </source>
</evidence>
<keyword evidence="1" id="KW-0479">Metal-binding</keyword>
<dbReference type="AlphaFoldDB" id="A0A1I2D5H5"/>
<evidence type="ECO:0000256" key="3">
    <source>
        <dbReference type="ARBA" id="ARBA00022833"/>
    </source>
</evidence>
<name>A0A1I2D5H5_9ACTN</name>
<dbReference type="Pfam" id="PF22039">
    <property type="entry name" value="HUTI_composite_bact"/>
    <property type="match status" value="1"/>
</dbReference>
<accession>A0A1I2D5H5</accession>
<keyword evidence="2" id="KW-0378">Hydrolase</keyword>
<proteinExistence type="predicted"/>
<dbReference type="EMBL" id="FONG01000005">
    <property type="protein sequence ID" value="SFE75759.1"/>
    <property type="molecule type" value="Genomic_DNA"/>
</dbReference>
<dbReference type="InterPro" id="IPR011059">
    <property type="entry name" value="Metal-dep_hydrolase_composite"/>
</dbReference>
<feature type="domain" description="Aminodeoxyfutalosine deaminase/Imidazolonepropionase-like composite" evidence="4">
    <location>
        <begin position="22"/>
        <end position="47"/>
    </location>
</feature>
<evidence type="ECO:0000256" key="2">
    <source>
        <dbReference type="ARBA" id="ARBA00022801"/>
    </source>
</evidence>
<dbReference type="STRING" id="380248.SAMN05216251_10588"/>
<reference evidence="5 6" key="1">
    <citation type="submission" date="2016-10" db="EMBL/GenBank/DDBJ databases">
        <authorList>
            <person name="de Groot N.N."/>
        </authorList>
    </citation>
    <scope>NUCLEOTIDE SEQUENCE [LARGE SCALE GENOMIC DNA]</scope>
    <source>
        <strain evidence="5 6">CGMCC 4.3510</strain>
    </source>
</reference>
<dbReference type="SUPFAM" id="SSF51338">
    <property type="entry name" value="Composite domain of metallo-dependent hydrolases"/>
    <property type="match status" value="1"/>
</dbReference>
<evidence type="ECO:0000259" key="4">
    <source>
        <dbReference type="Pfam" id="PF22039"/>
    </source>
</evidence>
<evidence type="ECO:0000256" key="1">
    <source>
        <dbReference type="ARBA" id="ARBA00022723"/>
    </source>
</evidence>
<sequence>MLTLHVAPLLRLTADGEAAPDGAVLVDGGRVVAVGPMDEVAAAHPEARVRRWRGTIGPGLVADGVRVLLEETYHEDPNDPGRARDRTESVRRGIHGLLTRGVTGVVDDLTDGDVRAAVDRTGLLRLWPGTTSPGLAPGGRADLAVFDSEGSCVATVLGGRIVHRRA</sequence>
<dbReference type="RefSeq" id="WP_093713120.1">
    <property type="nucleotide sequence ID" value="NZ_FONG01000005.1"/>
</dbReference>
<protein>
    <recommendedName>
        <fullName evidence="4">Aminodeoxyfutalosine deaminase/Imidazolonepropionase-like composite domain-containing protein</fullName>
    </recommendedName>
</protein>
<keyword evidence="6" id="KW-1185">Reference proteome</keyword>
<dbReference type="Proteomes" id="UP000199323">
    <property type="component" value="Unassembled WGS sequence"/>
</dbReference>
<dbReference type="OrthoDB" id="3400812at2"/>
<keyword evidence="3" id="KW-0862">Zinc</keyword>